<keyword evidence="3" id="KW-1185">Reference proteome</keyword>
<evidence type="ECO:0000313" key="2">
    <source>
        <dbReference type="EMBL" id="PNH02901.1"/>
    </source>
</evidence>
<dbReference type="InterPro" id="IPR024096">
    <property type="entry name" value="NO_sig/Golgi_transp_ligand-bd"/>
</dbReference>
<reference evidence="2 3" key="1">
    <citation type="journal article" date="2017" name="Mol. Biol. Evol.">
        <title>The 4-celled Tetrabaena socialis nuclear genome reveals the essential components for genetic control of cell number at the origin of multicellularity in the volvocine lineage.</title>
        <authorList>
            <person name="Featherston J."/>
            <person name="Arakaki Y."/>
            <person name="Hanschen E.R."/>
            <person name="Ferris P.J."/>
            <person name="Michod R.E."/>
            <person name="Olson B.J.S.C."/>
            <person name="Nozaki H."/>
            <person name="Durand P.M."/>
        </authorList>
    </citation>
    <scope>NUCLEOTIDE SEQUENCE [LARGE SCALE GENOMIC DNA]</scope>
    <source>
        <strain evidence="2 3">NIES-571</strain>
    </source>
</reference>
<sequence length="206" mass="22676">MASDALTRLSLDGRQFGVHGVTLVALRPEQARVHNGIDGQRVGDVAAAHVYVTPRGVYDGLGQVAAGTDCRVAQGVAVLGDEQVASRCRRLKHRPISPHIPAQRLIRIFLILRHPGQHRLEAFITDSFGREAWLQIIKQAHVDCNWVSSCPYPDKVTYDLVITGAGILGVTVPQALEAYGQYFVKYVIKQGYLRLLKSLGSNIAEW</sequence>
<dbReference type="AlphaFoldDB" id="A0A2J7ZRK3"/>
<feature type="non-terminal residue" evidence="2">
    <location>
        <position position="206"/>
    </location>
</feature>
<dbReference type="GO" id="GO:0020037">
    <property type="term" value="F:heme binding"/>
    <property type="evidence" value="ECO:0007669"/>
    <property type="project" value="InterPro"/>
</dbReference>
<dbReference type="Proteomes" id="UP000236333">
    <property type="component" value="Unassembled WGS sequence"/>
</dbReference>
<dbReference type="Pfam" id="PF07700">
    <property type="entry name" value="HNOB"/>
    <property type="match status" value="1"/>
</dbReference>
<dbReference type="SUPFAM" id="SSF111126">
    <property type="entry name" value="Ligand-binding domain in the NO signalling and Golgi transport"/>
    <property type="match status" value="1"/>
</dbReference>
<dbReference type="PANTHER" id="PTHR45655">
    <property type="entry name" value="GUANYLATE CYCLASE SOLUBLE SUBUNIT BETA-2"/>
    <property type="match status" value="1"/>
</dbReference>
<evidence type="ECO:0000313" key="3">
    <source>
        <dbReference type="Proteomes" id="UP000236333"/>
    </source>
</evidence>
<name>A0A2J7ZRK3_9CHLO</name>
<dbReference type="Gene3D" id="3.90.1520.10">
    <property type="entry name" value="H-NOX domain"/>
    <property type="match status" value="1"/>
</dbReference>
<dbReference type="GO" id="GO:0008074">
    <property type="term" value="C:guanylate cyclase complex, soluble"/>
    <property type="evidence" value="ECO:0007669"/>
    <property type="project" value="TreeGrafter"/>
</dbReference>
<dbReference type="EMBL" id="PGGS01000578">
    <property type="protein sequence ID" value="PNH02901.1"/>
    <property type="molecule type" value="Genomic_DNA"/>
</dbReference>
<evidence type="ECO:0000259" key="1">
    <source>
        <dbReference type="Pfam" id="PF07700"/>
    </source>
</evidence>
<dbReference type="GO" id="GO:0070482">
    <property type="term" value="P:response to oxygen levels"/>
    <property type="evidence" value="ECO:0007669"/>
    <property type="project" value="TreeGrafter"/>
</dbReference>
<gene>
    <name evidence="2" type="ORF">TSOC_011079</name>
</gene>
<dbReference type="InterPro" id="IPR011644">
    <property type="entry name" value="Heme_NO-bd"/>
</dbReference>
<dbReference type="GO" id="GO:0019934">
    <property type="term" value="P:cGMP-mediated signaling"/>
    <property type="evidence" value="ECO:0007669"/>
    <property type="project" value="TreeGrafter"/>
</dbReference>
<dbReference type="GO" id="GO:0004383">
    <property type="term" value="F:guanylate cyclase activity"/>
    <property type="evidence" value="ECO:0007669"/>
    <property type="project" value="TreeGrafter"/>
</dbReference>
<dbReference type="OrthoDB" id="6127067at2759"/>
<feature type="domain" description="Heme NO-binding" evidence="1">
    <location>
        <begin position="119"/>
        <end position="204"/>
    </location>
</feature>
<dbReference type="InterPro" id="IPR038158">
    <property type="entry name" value="H-NOX_domain_sf"/>
</dbReference>
<dbReference type="PANTHER" id="PTHR45655:SF13">
    <property type="entry name" value="SOLUBLE GUANYLATE CYCLASE GCY-32-RELATED"/>
    <property type="match status" value="1"/>
</dbReference>
<proteinExistence type="predicted"/>
<accession>A0A2J7ZRK3</accession>
<comment type="caution">
    <text evidence="2">The sequence shown here is derived from an EMBL/GenBank/DDBJ whole genome shotgun (WGS) entry which is preliminary data.</text>
</comment>
<protein>
    <submittedName>
        <fullName evidence="2">Guanylate cyclase soluble subunit beta-1</fullName>
    </submittedName>
</protein>
<organism evidence="2 3">
    <name type="scientific">Tetrabaena socialis</name>
    <dbReference type="NCBI Taxonomy" id="47790"/>
    <lineage>
        <taxon>Eukaryota</taxon>
        <taxon>Viridiplantae</taxon>
        <taxon>Chlorophyta</taxon>
        <taxon>core chlorophytes</taxon>
        <taxon>Chlorophyceae</taxon>
        <taxon>CS clade</taxon>
        <taxon>Chlamydomonadales</taxon>
        <taxon>Tetrabaenaceae</taxon>
        <taxon>Tetrabaena</taxon>
    </lineage>
</organism>